<evidence type="ECO:0000256" key="1">
    <source>
        <dbReference type="ARBA" id="ARBA00022737"/>
    </source>
</evidence>
<reference evidence="3" key="1">
    <citation type="submission" date="2019-12" db="EMBL/GenBank/DDBJ databases">
        <title>Genome sequencing and annotation of Brassica cretica.</title>
        <authorList>
            <person name="Studholme D.J."/>
            <person name="Sarris P.F."/>
        </authorList>
    </citation>
    <scope>NUCLEOTIDE SEQUENCE</scope>
    <source>
        <strain evidence="3">PFS-001/15</strain>
        <tissue evidence="3">Leaf</tissue>
    </source>
</reference>
<dbReference type="SUPFAM" id="SSF48452">
    <property type="entry name" value="TPR-like"/>
    <property type="match status" value="1"/>
</dbReference>
<dbReference type="EMBL" id="QGKW02002228">
    <property type="protein sequence ID" value="KAF2538319.1"/>
    <property type="molecule type" value="Genomic_DNA"/>
</dbReference>
<protein>
    <submittedName>
        <fullName evidence="3">Uncharacterized protein</fullName>
    </submittedName>
</protein>
<dbReference type="Gene3D" id="1.25.40.10">
    <property type="entry name" value="Tetratricopeptide repeat domain"/>
    <property type="match status" value="1"/>
</dbReference>
<dbReference type="Proteomes" id="UP000712281">
    <property type="component" value="Unassembled WGS sequence"/>
</dbReference>
<proteinExistence type="predicted"/>
<evidence type="ECO:0000256" key="2">
    <source>
        <dbReference type="ARBA" id="ARBA00022803"/>
    </source>
</evidence>
<evidence type="ECO:0000313" key="3">
    <source>
        <dbReference type="EMBL" id="KAF2538319.1"/>
    </source>
</evidence>
<name>A0A8S9FZA2_BRACR</name>
<dbReference type="PANTHER" id="PTHR16193:SF0">
    <property type="entry name" value="TETRATRICOPEPTIDE REPEAT PROTEIN 27"/>
    <property type="match status" value="1"/>
</dbReference>
<evidence type="ECO:0000313" key="4">
    <source>
        <dbReference type="Proteomes" id="UP000712281"/>
    </source>
</evidence>
<keyword evidence="2" id="KW-0802">TPR repeat</keyword>
<accession>A0A8S9FZA2</accession>
<dbReference type="AlphaFoldDB" id="A0A8S9FZA2"/>
<comment type="caution">
    <text evidence="3">The sequence shown here is derived from an EMBL/GenBank/DDBJ whole genome shotgun (WGS) entry which is preliminary data.</text>
</comment>
<keyword evidence="1" id="KW-0677">Repeat</keyword>
<dbReference type="InterPro" id="IPR044244">
    <property type="entry name" value="TTC27/Emw1"/>
</dbReference>
<dbReference type="PANTHER" id="PTHR16193">
    <property type="entry name" value="TETRATRICOPEPTIDE REPEAT PROTEIN 27"/>
    <property type="match status" value="1"/>
</dbReference>
<gene>
    <name evidence="3" type="ORF">F2Q68_00022594</name>
</gene>
<sequence length="237" mass="26341">MVDHVGPACDHVKKSLEALMGQPQHRLSAFLIIIINFYVEAINKSDPGASQRIPLCYAVHLPTIPALRKEYGELLVSCGLVGEAITIFESLELWDNLINCYCLLGKKSAAVDLINAQLSERPNDPRLWCSLGDVTIDDSCYEKALEVSNDKSVRAKRALARSAYNRGDFEKSKMLWEAAMALNSLYPDGWFALGAAALKVSSNSIFSDSSVASFSIPNVIYMKKKHINYCHHGWERC</sequence>
<organism evidence="3 4">
    <name type="scientific">Brassica cretica</name>
    <name type="common">Mustard</name>
    <dbReference type="NCBI Taxonomy" id="69181"/>
    <lineage>
        <taxon>Eukaryota</taxon>
        <taxon>Viridiplantae</taxon>
        <taxon>Streptophyta</taxon>
        <taxon>Embryophyta</taxon>
        <taxon>Tracheophyta</taxon>
        <taxon>Spermatophyta</taxon>
        <taxon>Magnoliopsida</taxon>
        <taxon>eudicotyledons</taxon>
        <taxon>Gunneridae</taxon>
        <taxon>Pentapetalae</taxon>
        <taxon>rosids</taxon>
        <taxon>malvids</taxon>
        <taxon>Brassicales</taxon>
        <taxon>Brassicaceae</taxon>
        <taxon>Brassiceae</taxon>
        <taxon>Brassica</taxon>
    </lineage>
</organism>
<dbReference type="InterPro" id="IPR011990">
    <property type="entry name" value="TPR-like_helical_dom_sf"/>
</dbReference>